<dbReference type="Gene3D" id="3.30.1070.10">
    <property type="entry name" value="Cell division topological specificity factor MinE"/>
    <property type="match status" value="1"/>
</dbReference>
<name>A0A1J0AFG5_9CYAN</name>
<keyword evidence="3" id="KW-0131">Cell cycle</keyword>
<dbReference type="EMBL" id="CP017675">
    <property type="protein sequence ID" value="APB34655.1"/>
    <property type="molecule type" value="Genomic_DNA"/>
</dbReference>
<organism evidence="4 5">
    <name type="scientific">Gloeomargarita lithophora Alchichica-D10</name>
    <dbReference type="NCBI Taxonomy" id="1188229"/>
    <lineage>
        <taxon>Bacteria</taxon>
        <taxon>Bacillati</taxon>
        <taxon>Cyanobacteriota</taxon>
        <taxon>Cyanophyceae</taxon>
        <taxon>Gloeomargaritales</taxon>
        <taxon>Gloeomargaritaceae</taxon>
        <taxon>Gloeomargarita</taxon>
    </lineage>
</organism>
<gene>
    <name evidence="3 4" type="primary">minE</name>
    <name evidence="4" type="ORF">GlitD10_2321</name>
</gene>
<dbReference type="Proteomes" id="UP000180235">
    <property type="component" value="Chromosome"/>
</dbReference>
<keyword evidence="5" id="KW-1185">Reference proteome</keyword>
<evidence type="ECO:0000256" key="1">
    <source>
        <dbReference type="ARBA" id="ARBA00008168"/>
    </source>
</evidence>
<dbReference type="NCBIfam" id="TIGR01215">
    <property type="entry name" value="minE"/>
    <property type="match status" value="1"/>
</dbReference>
<reference evidence="4 5" key="1">
    <citation type="submission" date="2016-10" db="EMBL/GenBank/DDBJ databases">
        <title>Description of Gloeomargarita lithophora gen. nov., sp. nov., a thylakoid-bearing basal-branching cyanobacterium with intracellular carbonates, and proposal for Gloeomargaritales ord. nov.</title>
        <authorList>
            <person name="Moreira D."/>
            <person name="Tavera R."/>
            <person name="Benzerara K."/>
            <person name="Skouri-Panet F."/>
            <person name="Couradeau E."/>
            <person name="Gerard E."/>
            <person name="Loussert C."/>
            <person name="Novelo E."/>
            <person name="Zivanovic Y."/>
            <person name="Lopez-Garcia P."/>
        </authorList>
    </citation>
    <scope>NUCLEOTIDE SEQUENCE [LARGE SCALE GENOMIC DNA]</scope>
    <source>
        <strain evidence="4 5">D10</strain>
    </source>
</reference>
<evidence type="ECO:0000313" key="4">
    <source>
        <dbReference type="EMBL" id="APB34655.1"/>
    </source>
</evidence>
<comment type="similarity">
    <text evidence="1 3">Belongs to the MinE family.</text>
</comment>
<dbReference type="KEGG" id="glt:GlitD10_2321"/>
<dbReference type="HAMAP" id="MF_00262">
    <property type="entry name" value="MinE"/>
    <property type="match status" value="1"/>
</dbReference>
<dbReference type="STRING" id="1188229.GlitD10_2321"/>
<proteinExistence type="inferred from homology"/>
<protein>
    <recommendedName>
        <fullName evidence="3">Cell division topological specificity factor</fullName>
    </recommendedName>
</protein>
<keyword evidence="3" id="KW-0132">Cell division</keyword>
<dbReference type="GO" id="GO:0051301">
    <property type="term" value="P:cell division"/>
    <property type="evidence" value="ECO:0007669"/>
    <property type="project" value="UniProtKB-KW"/>
</dbReference>
<dbReference type="Pfam" id="PF03776">
    <property type="entry name" value="MinE"/>
    <property type="match status" value="1"/>
</dbReference>
<comment type="function">
    <text evidence="2 3">Prevents the cell division inhibition by proteins MinC and MinD at internal division sites while permitting inhibition at polar sites. This ensures cell division at the proper site by restricting the formation of a division septum at the midpoint of the long axis of the cell.</text>
</comment>
<evidence type="ECO:0000256" key="3">
    <source>
        <dbReference type="HAMAP-Rule" id="MF_00262"/>
    </source>
</evidence>
<dbReference type="InterPro" id="IPR036707">
    <property type="entry name" value="MinE_sf"/>
</dbReference>
<sequence>MSVLTVIQEFLEGLFPRSGGSRQDVKRRLQLVLAHDRADLTPEILEKMRQEIIEVISRYVELDPEGMEFSLEMDQQVTALIANVPIRRVKSELP</sequence>
<dbReference type="RefSeq" id="WP_216634620.1">
    <property type="nucleotide sequence ID" value="NZ_CP017675.1"/>
</dbReference>
<dbReference type="AlphaFoldDB" id="A0A1J0AFG5"/>
<dbReference type="SUPFAM" id="SSF55229">
    <property type="entry name" value="Cell division protein MinE topological specificity domain"/>
    <property type="match status" value="1"/>
</dbReference>
<evidence type="ECO:0000313" key="5">
    <source>
        <dbReference type="Proteomes" id="UP000180235"/>
    </source>
</evidence>
<dbReference type="InterPro" id="IPR005527">
    <property type="entry name" value="MinE"/>
</dbReference>
<dbReference type="GO" id="GO:0032955">
    <property type="term" value="P:regulation of division septum assembly"/>
    <property type="evidence" value="ECO:0007669"/>
    <property type="project" value="InterPro"/>
</dbReference>
<accession>A0A1J0AFG5</accession>
<evidence type="ECO:0000256" key="2">
    <source>
        <dbReference type="ARBA" id="ARBA00025265"/>
    </source>
</evidence>